<comment type="caution">
    <text evidence="2">The sequence shown here is derived from an EMBL/GenBank/DDBJ whole genome shotgun (WGS) entry which is preliminary data.</text>
</comment>
<dbReference type="EMBL" id="MCBQ01010285">
    <property type="protein sequence ID" value="RKF71415.1"/>
    <property type="molecule type" value="Genomic_DNA"/>
</dbReference>
<dbReference type="Proteomes" id="UP000283383">
    <property type="component" value="Unassembled WGS sequence"/>
</dbReference>
<keyword evidence="1" id="KW-0732">Signal</keyword>
<feature type="chain" id="PRO_5019287201" description="Glycosyl" evidence="1">
    <location>
        <begin position="19"/>
        <end position="191"/>
    </location>
</feature>
<evidence type="ECO:0000313" key="2">
    <source>
        <dbReference type="EMBL" id="RKF71415.1"/>
    </source>
</evidence>
<evidence type="ECO:0000313" key="3">
    <source>
        <dbReference type="Proteomes" id="UP000283383"/>
    </source>
</evidence>
<dbReference type="AlphaFoldDB" id="A0A420IAA4"/>
<accession>A0A420IAA4</accession>
<evidence type="ECO:0008006" key="4">
    <source>
        <dbReference type="Google" id="ProtNLM"/>
    </source>
</evidence>
<evidence type="ECO:0000256" key="1">
    <source>
        <dbReference type="SAM" id="SignalP"/>
    </source>
</evidence>
<protein>
    <recommendedName>
        <fullName evidence="4">Glycosyl</fullName>
    </recommendedName>
</protein>
<keyword evidence="3" id="KW-1185">Reference proteome</keyword>
<sequence length="191" mass="22250">MQTMLLILLPLGIGNYLASIDPQNWPWYDHLQHTLVLCQVHFKRNIEDRMVQGRVYVAGKHPEEYGLHYNPDYIRELTSRDFEAEKRVRTWAQNKANPVIAAAINRNCTKIDKDLFGRIRKHTNSNEQTGNKSNATGWRQRLLPAIEKSRILDRRDCDQATAMLVYGTVHTYRNPAMSSRNAEVFTREHMS</sequence>
<feature type="signal peptide" evidence="1">
    <location>
        <begin position="1"/>
        <end position="18"/>
    </location>
</feature>
<reference evidence="2 3" key="1">
    <citation type="journal article" date="2018" name="BMC Genomics">
        <title>Comparative genome analyses reveal sequence features reflecting distinct modes of host-adaptation between dicot and monocot powdery mildew.</title>
        <authorList>
            <person name="Wu Y."/>
            <person name="Ma X."/>
            <person name="Pan Z."/>
            <person name="Kale S.D."/>
            <person name="Song Y."/>
            <person name="King H."/>
            <person name="Zhang Q."/>
            <person name="Presley C."/>
            <person name="Deng X."/>
            <person name="Wei C.I."/>
            <person name="Xiao S."/>
        </authorList>
    </citation>
    <scope>NUCLEOTIDE SEQUENCE [LARGE SCALE GENOMIC DNA]</scope>
    <source>
        <strain evidence="2">UMSG3</strain>
    </source>
</reference>
<name>A0A420IAA4_9PEZI</name>
<proteinExistence type="predicted"/>
<gene>
    <name evidence="2" type="ORF">GcM3_102023</name>
</gene>
<organism evidence="2 3">
    <name type="scientific">Golovinomyces cichoracearum</name>
    <dbReference type="NCBI Taxonomy" id="62708"/>
    <lineage>
        <taxon>Eukaryota</taxon>
        <taxon>Fungi</taxon>
        <taxon>Dikarya</taxon>
        <taxon>Ascomycota</taxon>
        <taxon>Pezizomycotina</taxon>
        <taxon>Leotiomycetes</taxon>
        <taxon>Erysiphales</taxon>
        <taxon>Erysiphaceae</taxon>
        <taxon>Golovinomyces</taxon>
    </lineage>
</organism>